<feature type="compositionally biased region" description="Low complexity" evidence="1">
    <location>
        <begin position="58"/>
        <end position="68"/>
    </location>
</feature>
<dbReference type="RefSeq" id="WP_345558097.1">
    <property type="nucleotide sequence ID" value="NZ_BAABDQ010000001.1"/>
</dbReference>
<reference evidence="5" key="1">
    <citation type="journal article" date="2019" name="Int. J. Syst. Evol. Microbiol.">
        <title>The Global Catalogue of Microorganisms (GCM) 10K type strain sequencing project: providing services to taxonomists for standard genome sequencing and annotation.</title>
        <authorList>
            <consortium name="The Broad Institute Genomics Platform"/>
            <consortium name="The Broad Institute Genome Sequencing Center for Infectious Disease"/>
            <person name="Wu L."/>
            <person name="Ma J."/>
        </authorList>
    </citation>
    <scope>NUCLEOTIDE SEQUENCE [LARGE SCALE GENOMIC DNA]</scope>
    <source>
        <strain evidence="5">JCM 17326</strain>
    </source>
</reference>
<evidence type="ECO:0000256" key="1">
    <source>
        <dbReference type="SAM" id="MobiDB-lite"/>
    </source>
</evidence>
<dbReference type="PANTHER" id="PTHR31157">
    <property type="entry name" value="SCP DOMAIN-CONTAINING PROTEIN"/>
    <property type="match status" value="1"/>
</dbReference>
<dbReference type="Proteomes" id="UP001500630">
    <property type="component" value="Unassembled WGS sequence"/>
</dbReference>
<gene>
    <name evidence="4" type="ORF">GCM10022419_004670</name>
</gene>
<dbReference type="Pfam" id="PF00188">
    <property type="entry name" value="CAP"/>
    <property type="match status" value="1"/>
</dbReference>
<dbReference type="InterPro" id="IPR035940">
    <property type="entry name" value="CAP_sf"/>
</dbReference>
<keyword evidence="5" id="KW-1185">Reference proteome</keyword>
<proteinExistence type="predicted"/>
<dbReference type="CDD" id="cd05379">
    <property type="entry name" value="CAP_bacterial"/>
    <property type="match status" value="1"/>
</dbReference>
<evidence type="ECO:0000259" key="3">
    <source>
        <dbReference type="Pfam" id="PF00188"/>
    </source>
</evidence>
<protein>
    <recommendedName>
        <fullName evidence="3">SCP domain-containing protein</fullName>
    </recommendedName>
</protein>
<accession>A0ABP6V5N1</accession>
<dbReference type="InterPro" id="IPR014044">
    <property type="entry name" value="CAP_dom"/>
</dbReference>
<feature type="transmembrane region" description="Helical" evidence="2">
    <location>
        <begin position="20"/>
        <end position="39"/>
    </location>
</feature>
<sequence>MWQNSHTRQTQRGARRRNHLGVLACLMTVLFTGVLIGRLTDDAEPAAHIFLNETAPPAAATANPAPTTVKKAQPQAEMIPRETTTRTRPRGTPTPKPAKSPKDHIAGFNSEDSPTQVLGDESDSAQLLPGMASRVVALTNSARSKHGCGPLRVNGGLTRSARTHSLEMARSGQLSHNSPSGASPWDRMERAGYRWGAAENIGAGYGTPDEAVRGWLESPNHRKNILDCGLKAIGVGVASGPGGPWWTQDFGTQ</sequence>
<evidence type="ECO:0000256" key="2">
    <source>
        <dbReference type="SAM" id="Phobius"/>
    </source>
</evidence>
<dbReference type="Gene3D" id="3.40.33.10">
    <property type="entry name" value="CAP"/>
    <property type="match status" value="1"/>
</dbReference>
<evidence type="ECO:0000313" key="4">
    <source>
        <dbReference type="EMBL" id="GAA3528905.1"/>
    </source>
</evidence>
<name>A0ABP6V5N1_9ACTN</name>
<evidence type="ECO:0000313" key="5">
    <source>
        <dbReference type="Proteomes" id="UP001500630"/>
    </source>
</evidence>
<keyword evidence="2" id="KW-0472">Membrane</keyword>
<organism evidence="4 5">
    <name type="scientific">Nonomuraea rosea</name>
    <dbReference type="NCBI Taxonomy" id="638574"/>
    <lineage>
        <taxon>Bacteria</taxon>
        <taxon>Bacillati</taxon>
        <taxon>Actinomycetota</taxon>
        <taxon>Actinomycetes</taxon>
        <taxon>Streptosporangiales</taxon>
        <taxon>Streptosporangiaceae</taxon>
        <taxon>Nonomuraea</taxon>
    </lineage>
</organism>
<keyword evidence="2" id="KW-0812">Transmembrane</keyword>
<dbReference type="SUPFAM" id="SSF55797">
    <property type="entry name" value="PR-1-like"/>
    <property type="match status" value="1"/>
</dbReference>
<comment type="caution">
    <text evidence="4">The sequence shown here is derived from an EMBL/GenBank/DDBJ whole genome shotgun (WGS) entry which is preliminary data.</text>
</comment>
<dbReference type="EMBL" id="BAABDQ010000001">
    <property type="protein sequence ID" value="GAA3528905.1"/>
    <property type="molecule type" value="Genomic_DNA"/>
</dbReference>
<dbReference type="PANTHER" id="PTHR31157:SF1">
    <property type="entry name" value="SCP DOMAIN-CONTAINING PROTEIN"/>
    <property type="match status" value="1"/>
</dbReference>
<keyword evidence="2" id="KW-1133">Transmembrane helix</keyword>
<feature type="domain" description="SCP" evidence="3">
    <location>
        <begin position="137"/>
        <end position="250"/>
    </location>
</feature>
<feature type="region of interest" description="Disordered" evidence="1">
    <location>
        <begin position="58"/>
        <end position="121"/>
    </location>
</feature>